<evidence type="ECO:0000313" key="1">
    <source>
        <dbReference type="EMBL" id="AUB82641.1"/>
    </source>
</evidence>
<dbReference type="Pfam" id="PF03683">
    <property type="entry name" value="UPF0175"/>
    <property type="match status" value="1"/>
</dbReference>
<keyword evidence="2" id="KW-1185">Reference proteome</keyword>
<dbReference type="InterPro" id="IPR005368">
    <property type="entry name" value="UPF0175"/>
</dbReference>
<dbReference type="KEGG" id="tsy:THSYN_17955"/>
<protein>
    <submittedName>
        <fullName evidence="1">Uncharacterized protein</fullName>
    </submittedName>
</protein>
<sequence>MTHQMIIDYDDDVLANVALSPAEFAEEARLLLAAKLYEQGKLSSGQAAKLCGKGRVDFLFSLARVGVPMSNLRPDDAELEIDFTLHG</sequence>
<reference evidence="1 2" key="1">
    <citation type="submission" date="2017-03" db="EMBL/GenBank/DDBJ databases">
        <title>Complete genome sequence of Candidatus 'Thiodictyon syntrophicum' sp. nov. strain Cad16T, a photolithoautotroph purple sulfur bacterium isolated from an alpine meromictic lake.</title>
        <authorList>
            <person name="Luedin S.M."/>
            <person name="Pothier J.F."/>
            <person name="Danza F."/>
            <person name="Storelli N."/>
            <person name="Wittwer M."/>
            <person name="Tonolla M."/>
        </authorList>
    </citation>
    <scope>NUCLEOTIDE SEQUENCE [LARGE SCALE GENOMIC DNA]</scope>
    <source>
        <strain evidence="1 2">Cad16T</strain>
    </source>
</reference>
<name>A0A2K8UC74_9GAMM</name>
<proteinExistence type="predicted"/>
<dbReference type="RefSeq" id="WP_100920361.1">
    <property type="nucleotide sequence ID" value="NZ_CP020370.1"/>
</dbReference>
<accession>A0A2K8UC74</accession>
<evidence type="ECO:0000313" key="2">
    <source>
        <dbReference type="Proteomes" id="UP000232638"/>
    </source>
</evidence>
<gene>
    <name evidence="1" type="ORF">THSYN_17955</name>
</gene>
<organism evidence="1 2">
    <name type="scientific">Candidatus Thiodictyon syntrophicum</name>
    <dbReference type="NCBI Taxonomy" id="1166950"/>
    <lineage>
        <taxon>Bacteria</taxon>
        <taxon>Pseudomonadati</taxon>
        <taxon>Pseudomonadota</taxon>
        <taxon>Gammaproteobacteria</taxon>
        <taxon>Chromatiales</taxon>
        <taxon>Chromatiaceae</taxon>
        <taxon>Thiodictyon</taxon>
    </lineage>
</organism>
<dbReference type="EMBL" id="CP020370">
    <property type="protein sequence ID" value="AUB82641.1"/>
    <property type="molecule type" value="Genomic_DNA"/>
</dbReference>
<dbReference type="Proteomes" id="UP000232638">
    <property type="component" value="Chromosome"/>
</dbReference>
<dbReference type="AlphaFoldDB" id="A0A2K8UC74"/>